<organism evidence="10 11">
    <name type="scientific">Theileria orientalis strain Shintoku</name>
    <dbReference type="NCBI Taxonomy" id="869250"/>
    <lineage>
        <taxon>Eukaryota</taxon>
        <taxon>Sar</taxon>
        <taxon>Alveolata</taxon>
        <taxon>Apicomplexa</taxon>
        <taxon>Aconoidasida</taxon>
        <taxon>Piroplasmida</taxon>
        <taxon>Theileriidae</taxon>
        <taxon>Theileria</taxon>
    </lineage>
</organism>
<dbReference type="GO" id="GO:0005737">
    <property type="term" value="C:cytoplasm"/>
    <property type="evidence" value="ECO:0007669"/>
    <property type="project" value="TreeGrafter"/>
</dbReference>
<evidence type="ECO:0000256" key="7">
    <source>
        <dbReference type="SAM" id="MobiDB-lite"/>
    </source>
</evidence>
<dbReference type="eggNOG" id="KOG2779">
    <property type="taxonomic scope" value="Eukaryota"/>
</dbReference>
<dbReference type="STRING" id="869250.J4DNY5"/>
<keyword evidence="3 5" id="KW-0808">Transferase</keyword>
<gene>
    <name evidence="10" type="ORF">TOT_020001018</name>
</gene>
<dbReference type="PANTHER" id="PTHR11377:SF5">
    <property type="entry name" value="GLYCYLPEPTIDE N-TETRADECANOYLTRANSFERASE"/>
    <property type="match status" value="1"/>
</dbReference>
<evidence type="ECO:0000256" key="5">
    <source>
        <dbReference type="RuleBase" id="RU000586"/>
    </source>
</evidence>
<dbReference type="PIRSF" id="PIRSF015892">
    <property type="entry name" value="N-myristl_transf"/>
    <property type="match status" value="1"/>
</dbReference>
<dbReference type="Pfam" id="PF01233">
    <property type="entry name" value="NMT"/>
    <property type="match status" value="1"/>
</dbReference>
<evidence type="ECO:0000313" key="11">
    <source>
        <dbReference type="Proteomes" id="UP000003786"/>
    </source>
</evidence>
<keyword evidence="4 5" id="KW-0012">Acyltransferase</keyword>
<dbReference type="InterPro" id="IPR022678">
    <property type="entry name" value="NMT_CS"/>
</dbReference>
<evidence type="ECO:0000256" key="1">
    <source>
        <dbReference type="ARBA" id="ARBA00009469"/>
    </source>
</evidence>
<dbReference type="KEGG" id="tot:TOT_020001018"/>
<dbReference type="Gene3D" id="3.40.630.170">
    <property type="match status" value="1"/>
</dbReference>
<proteinExistence type="inferred from homology"/>
<evidence type="ECO:0000259" key="9">
    <source>
        <dbReference type="Pfam" id="PF02799"/>
    </source>
</evidence>
<dbReference type="PROSITE" id="PS00975">
    <property type="entry name" value="NMT_1"/>
    <property type="match status" value="1"/>
</dbReference>
<accession>J4DNY5</accession>
<dbReference type="PANTHER" id="PTHR11377">
    <property type="entry name" value="N-MYRISTOYL TRANSFERASE"/>
    <property type="match status" value="1"/>
</dbReference>
<dbReference type="RefSeq" id="XP_009690070.1">
    <property type="nucleotide sequence ID" value="XM_009691775.1"/>
</dbReference>
<dbReference type="SUPFAM" id="SSF55729">
    <property type="entry name" value="Acyl-CoA N-acyltransferases (Nat)"/>
    <property type="match status" value="2"/>
</dbReference>
<dbReference type="OMA" id="GWKRDWH"/>
<comment type="catalytic activity">
    <reaction evidence="5">
        <text>N-terminal glycyl-[protein] + tetradecanoyl-CoA = N-tetradecanoylglycyl-[protein] + CoA + H(+)</text>
        <dbReference type="Rhea" id="RHEA:15521"/>
        <dbReference type="Rhea" id="RHEA-COMP:12666"/>
        <dbReference type="Rhea" id="RHEA-COMP:12667"/>
        <dbReference type="ChEBI" id="CHEBI:15378"/>
        <dbReference type="ChEBI" id="CHEBI:57287"/>
        <dbReference type="ChEBI" id="CHEBI:57385"/>
        <dbReference type="ChEBI" id="CHEBI:64723"/>
        <dbReference type="ChEBI" id="CHEBI:133050"/>
        <dbReference type="EC" id="2.3.1.97"/>
    </reaction>
</comment>
<reference evidence="10 11" key="1">
    <citation type="journal article" date="2012" name="MBio">
        <title>Comparative genome analysis of three eukaryotic parasites with differing abilities to transform leukocytes reveals key mediators of Theileria-induced leukocyte transformation.</title>
        <authorList>
            <person name="Hayashida K."/>
            <person name="Hara Y."/>
            <person name="Abe T."/>
            <person name="Yamasaki C."/>
            <person name="Toyoda A."/>
            <person name="Kosuge T."/>
            <person name="Suzuki Y."/>
            <person name="Sato Y."/>
            <person name="Kawashima S."/>
            <person name="Katayama T."/>
            <person name="Wakaguri H."/>
            <person name="Inoue N."/>
            <person name="Homma K."/>
            <person name="Tada-Umezaki M."/>
            <person name="Yagi Y."/>
            <person name="Fujii Y."/>
            <person name="Habara T."/>
            <person name="Kanehisa M."/>
            <person name="Watanabe H."/>
            <person name="Ito K."/>
            <person name="Gojobori T."/>
            <person name="Sugawara H."/>
            <person name="Imanishi T."/>
            <person name="Weir W."/>
            <person name="Gardner M."/>
            <person name="Pain A."/>
            <person name="Shiels B."/>
            <person name="Hattori M."/>
            <person name="Nene V."/>
            <person name="Sugimoto C."/>
        </authorList>
    </citation>
    <scope>NUCLEOTIDE SEQUENCE [LARGE SCALE GENOMIC DNA]</scope>
    <source>
        <strain evidence="10 11">Shintoku</strain>
    </source>
</reference>
<dbReference type="GO" id="GO:0004379">
    <property type="term" value="F:glycylpeptide N-tetradecanoyltransferase activity"/>
    <property type="evidence" value="ECO:0007669"/>
    <property type="project" value="UniProtKB-EC"/>
</dbReference>
<dbReference type="EMBL" id="AP011947">
    <property type="protein sequence ID" value="BAM39769.1"/>
    <property type="molecule type" value="Genomic_DNA"/>
</dbReference>
<dbReference type="Proteomes" id="UP000003786">
    <property type="component" value="Chromosome 2"/>
</dbReference>
<evidence type="ECO:0000256" key="4">
    <source>
        <dbReference type="ARBA" id="ARBA00023315"/>
    </source>
</evidence>
<dbReference type="VEuPathDB" id="PiroplasmaDB:TOT_020001018"/>
<dbReference type="GeneID" id="20715109"/>
<dbReference type="OrthoDB" id="60315at2759"/>
<sequence length="469" mass="54237">MEDNLPDSQTSKEKVEESTPVNGEDTESLSSSLSNLKISVSSNIFDKLQDSNDNKTEELRQKIIQRLSLTHPNLQPIEHKFWDTQLVSKLDEVVTTNDCGPINPNQRVEDVRKDPYPLPSGFEWVMLDITNEEERTQVYTLLNENYVEDGDSLFRFDYKPEFLLWALTTPNYKKEWQIGVRVTSSKLLVGYITAIPVTINIMGKNLKAAEVNFLCIHKKLRTKRLAPVLIKEITRRVNLCGIWQAVYTAGIVIPKPIASCRYWHRPLDIKKLIAARFSGVGKRMTISRAVRIYKVNEVENNEMRPMEKKDVSSLYKLLKDHLNAFKLYQVFTQDEVHHLFLPQEGIIHTYVKSVNGESGRIKPHSGNVTDMCSFYSLPSSVINNPKVDKIRAAYSFYNVAGTMTYKRLMEHALFFAKQKEYDVFNSLDLMQNRHVFEDLKFGMGDGDLHYYMFNYRVPLVRGKRIIDFS</sequence>
<dbReference type="EC" id="2.3.1.97" evidence="2 5"/>
<dbReference type="PROSITE" id="PS00976">
    <property type="entry name" value="NMT_2"/>
    <property type="match status" value="1"/>
</dbReference>
<dbReference type="InterPro" id="IPR016181">
    <property type="entry name" value="Acyl_CoA_acyltransferase"/>
</dbReference>
<dbReference type="InterPro" id="IPR000903">
    <property type="entry name" value="NMT"/>
</dbReference>
<dbReference type="Pfam" id="PF02799">
    <property type="entry name" value="NMT_C"/>
    <property type="match status" value="1"/>
</dbReference>
<evidence type="ECO:0000259" key="8">
    <source>
        <dbReference type="Pfam" id="PF01233"/>
    </source>
</evidence>
<name>J4DNY5_THEOR</name>
<feature type="domain" description="Glycylpeptide N-tetradecanoyltransferase C-terminal" evidence="9">
    <location>
        <begin position="276"/>
        <end position="461"/>
    </location>
</feature>
<protein>
    <recommendedName>
        <fullName evidence="2 5">Glycylpeptide N-tetradecanoyltransferase</fullName>
        <ecNumber evidence="2 5">2.3.1.97</ecNumber>
    </recommendedName>
</protein>
<dbReference type="AlphaFoldDB" id="J4DNY5"/>
<evidence type="ECO:0000256" key="2">
    <source>
        <dbReference type="ARBA" id="ARBA00012923"/>
    </source>
</evidence>
<dbReference type="InterPro" id="IPR022677">
    <property type="entry name" value="NMT_C"/>
</dbReference>
<feature type="region of interest" description="Disordered" evidence="7">
    <location>
        <begin position="1"/>
        <end position="33"/>
    </location>
</feature>
<dbReference type="FunFam" id="3.40.630.170:FF:000003">
    <property type="entry name" value="Glycylpeptide N-tetradecanoyltransferase"/>
    <property type="match status" value="1"/>
</dbReference>
<keyword evidence="11" id="KW-1185">Reference proteome</keyword>
<comment type="function">
    <text evidence="5">Adds a myristoyl group to the N-terminal glycine residue of certain cellular proteins.</text>
</comment>
<feature type="domain" description="Glycylpeptide N-tetradecanoyltransferase N-terminal" evidence="8">
    <location>
        <begin position="101"/>
        <end position="260"/>
    </location>
</feature>
<comment type="similarity">
    <text evidence="1 6">Belongs to the NMT family.</text>
</comment>
<evidence type="ECO:0000256" key="6">
    <source>
        <dbReference type="RuleBase" id="RU004178"/>
    </source>
</evidence>
<dbReference type="InterPro" id="IPR022676">
    <property type="entry name" value="NMT_N"/>
</dbReference>
<evidence type="ECO:0000313" key="10">
    <source>
        <dbReference type="EMBL" id="BAM39769.1"/>
    </source>
</evidence>
<evidence type="ECO:0000256" key="3">
    <source>
        <dbReference type="ARBA" id="ARBA00022679"/>
    </source>
</evidence>